<keyword evidence="10" id="KW-1185">Reference proteome</keyword>
<evidence type="ECO:0000313" key="9">
    <source>
        <dbReference type="EMBL" id="MFB8767190.1"/>
    </source>
</evidence>
<keyword evidence="6 7" id="KW-0472">Membrane</keyword>
<accession>A0ABV5DRK0</accession>
<protein>
    <recommendedName>
        <fullName evidence="7">TVP38/TMEM64 family membrane protein</fullName>
    </recommendedName>
</protein>
<comment type="caution">
    <text evidence="9">The sequence shown here is derived from an EMBL/GenBank/DDBJ whole genome shotgun (WGS) entry which is preliminary data.</text>
</comment>
<keyword evidence="3 7" id="KW-1003">Cell membrane</keyword>
<dbReference type="InterPro" id="IPR015414">
    <property type="entry name" value="TMEM64"/>
</dbReference>
<evidence type="ECO:0000256" key="2">
    <source>
        <dbReference type="ARBA" id="ARBA00008640"/>
    </source>
</evidence>
<dbReference type="InterPro" id="IPR032816">
    <property type="entry name" value="VTT_dom"/>
</dbReference>
<evidence type="ECO:0000256" key="3">
    <source>
        <dbReference type="ARBA" id="ARBA00022475"/>
    </source>
</evidence>
<feature type="transmembrane region" description="Helical" evidence="7">
    <location>
        <begin position="7"/>
        <end position="28"/>
    </location>
</feature>
<evidence type="ECO:0000256" key="5">
    <source>
        <dbReference type="ARBA" id="ARBA00022989"/>
    </source>
</evidence>
<dbReference type="RefSeq" id="WP_357224660.1">
    <property type="nucleotide sequence ID" value="NZ_JAYMRS010000001.1"/>
</dbReference>
<dbReference type="PANTHER" id="PTHR12677:SF59">
    <property type="entry name" value="GOLGI APPARATUS MEMBRANE PROTEIN TVP38-RELATED"/>
    <property type="match status" value="1"/>
</dbReference>
<name>A0ABV5DRK0_9ACTN</name>
<proteinExistence type="inferred from homology"/>
<organism evidence="9 10">
    <name type="scientific">Nocardiopsis alba</name>
    <dbReference type="NCBI Taxonomy" id="53437"/>
    <lineage>
        <taxon>Bacteria</taxon>
        <taxon>Bacillati</taxon>
        <taxon>Actinomycetota</taxon>
        <taxon>Actinomycetes</taxon>
        <taxon>Streptosporangiales</taxon>
        <taxon>Nocardiopsidaceae</taxon>
        <taxon>Nocardiopsis</taxon>
    </lineage>
</organism>
<reference evidence="9 10" key="1">
    <citation type="submission" date="2024-01" db="EMBL/GenBank/DDBJ databases">
        <title>Genome mining of biosynthetic gene clusters to explore secondary metabolites of Streptomyces sp.</title>
        <authorList>
            <person name="Baig A."/>
            <person name="Ajitkumar Shintre N."/>
            <person name="Kumar H."/>
            <person name="Anbarasu A."/>
            <person name="Ramaiah S."/>
        </authorList>
    </citation>
    <scope>NUCLEOTIDE SEQUENCE [LARGE SCALE GENOMIC DNA]</scope>
    <source>
        <strain evidence="9 10">A01</strain>
    </source>
</reference>
<evidence type="ECO:0000256" key="1">
    <source>
        <dbReference type="ARBA" id="ARBA00004651"/>
    </source>
</evidence>
<keyword evidence="4 7" id="KW-0812">Transmembrane</keyword>
<keyword evidence="5 7" id="KW-1133">Transmembrane helix</keyword>
<dbReference type="Pfam" id="PF09335">
    <property type="entry name" value="VTT_dom"/>
    <property type="match status" value="1"/>
</dbReference>
<evidence type="ECO:0000256" key="4">
    <source>
        <dbReference type="ARBA" id="ARBA00022692"/>
    </source>
</evidence>
<comment type="similarity">
    <text evidence="2 7">Belongs to the TVP38/TMEM64 family.</text>
</comment>
<dbReference type="EMBL" id="JAYMRS010000001">
    <property type="protein sequence ID" value="MFB8767190.1"/>
    <property type="molecule type" value="Genomic_DNA"/>
</dbReference>
<evidence type="ECO:0000259" key="8">
    <source>
        <dbReference type="Pfam" id="PF09335"/>
    </source>
</evidence>
<feature type="transmembrane region" description="Helical" evidence="7">
    <location>
        <begin position="153"/>
        <end position="177"/>
    </location>
</feature>
<evidence type="ECO:0000256" key="6">
    <source>
        <dbReference type="ARBA" id="ARBA00023136"/>
    </source>
</evidence>
<feature type="transmembrane region" description="Helical" evidence="7">
    <location>
        <begin position="40"/>
        <end position="61"/>
    </location>
</feature>
<evidence type="ECO:0000256" key="7">
    <source>
        <dbReference type="RuleBase" id="RU366058"/>
    </source>
</evidence>
<feature type="domain" description="VTT" evidence="8">
    <location>
        <begin position="61"/>
        <end position="178"/>
    </location>
</feature>
<feature type="transmembrane region" description="Helical" evidence="7">
    <location>
        <begin position="73"/>
        <end position="102"/>
    </location>
</feature>
<dbReference type="Proteomes" id="UP001585053">
    <property type="component" value="Unassembled WGS sequence"/>
</dbReference>
<sequence length="219" mass="22710">MASGRGWVWRIALLVAWVGLLLWALVYGPDLATVRAWTDGAGAAGALVYLGAYALAVQALVPRPALNIAGGLLFGIPLGVALALIGGVLAALAQFVVARHVAGDALAARLPRRVRVRLEGLTSWRAFLVVLQLRLVPVVPYQMVNYGCGLTGVALAPFAAATALGSLPATVAMVLVGAGGADLGLEVAVATGVMAGLIALVWWLVRARRRPRAAWRARA</sequence>
<evidence type="ECO:0000313" key="10">
    <source>
        <dbReference type="Proteomes" id="UP001585053"/>
    </source>
</evidence>
<comment type="subcellular location">
    <subcellularLocation>
        <location evidence="1 7">Cell membrane</location>
        <topology evidence="1 7">Multi-pass membrane protein</topology>
    </subcellularLocation>
</comment>
<dbReference type="PANTHER" id="PTHR12677">
    <property type="entry name" value="GOLGI APPARATUS MEMBRANE PROTEIN TVP38-RELATED"/>
    <property type="match status" value="1"/>
</dbReference>
<gene>
    <name evidence="9" type="ORF">VSQ78_05705</name>
</gene>
<feature type="transmembrane region" description="Helical" evidence="7">
    <location>
        <begin position="183"/>
        <end position="205"/>
    </location>
</feature>